<feature type="coiled-coil region" evidence="1">
    <location>
        <begin position="187"/>
        <end position="218"/>
    </location>
</feature>
<feature type="domain" description="Endonuclease GajA/Old nuclease/RecF-like AAA" evidence="2">
    <location>
        <begin position="1"/>
        <end position="332"/>
    </location>
</feature>
<sequence length="566" mass="65552">MKIKDIHLKNFRSFEDCLIKFEDFYTAICGKNNSGKSNIIRAILNALERPMMNRNRINYNSDFPVWKSKSAKENISLTIRVQLDKISDVGLIKFLKVFLSDKKDDPQEHNVEDTLLTIEININPNPKESTTKIIVNEETVSDNYKVGEILRRIHFAQVIVFHNSTQPVNPYRRTQHGQLDNLNVKTKESIENKVTQINKELSKAIQAHKSELQELVGRLQEKYEVGLTFSGFDMNYEQIPYEISLGEKNFELPLEDWGSGTKNRTLILSSIFNAKNLIDQDDESNKITPIVIIEEPESFLHPSAQSEFGRILQDLSKELEIQVIATTHSPYLLSHHNPKSNILVKRNIVRNKTRESIIENVKDENWREPFELALGMVGPEFESLKEAFFSKENNIILLEGAIDVEYFNILRDTRHGENRLKFDGELYPYGGFGFLNNPVLLKFIKERFNKLIVTIDLDAVSNVKANFDKAGYLKEEDYFSIGLDKPGYRCVEGLLPDFIKSKVNNENSELVFALQSEDKDERKSAKDRLKAMYLEEFKKDLKYDSTYFEEFYKLSKKMNKKINNAT</sequence>
<gene>
    <name evidence="3" type="ORF">Gilli_1398</name>
</gene>
<dbReference type="InterPro" id="IPR051396">
    <property type="entry name" value="Bact_Antivir_Def_Nuclease"/>
</dbReference>
<accession>H2BXH5</accession>
<dbReference type="HOGENOM" id="CLU_485524_0_0_10"/>
<dbReference type="Pfam" id="PF13175">
    <property type="entry name" value="AAA_15"/>
    <property type="match status" value="1"/>
</dbReference>
<evidence type="ECO:0000313" key="4">
    <source>
        <dbReference type="Proteomes" id="UP000003844"/>
    </source>
</evidence>
<dbReference type="STRING" id="865937.Gilli_1398"/>
<dbReference type="InterPro" id="IPR027417">
    <property type="entry name" value="P-loop_NTPase"/>
</dbReference>
<keyword evidence="4" id="KW-1185">Reference proteome</keyword>
<dbReference type="RefSeq" id="WP_006988373.1">
    <property type="nucleotide sequence ID" value="NZ_JH594606.1"/>
</dbReference>
<dbReference type="InterPro" id="IPR041685">
    <property type="entry name" value="AAA_GajA/Old/RecF-like"/>
</dbReference>
<dbReference type="SUPFAM" id="SSF52540">
    <property type="entry name" value="P-loop containing nucleoside triphosphate hydrolases"/>
    <property type="match status" value="1"/>
</dbReference>
<dbReference type="OrthoDB" id="9792800at2"/>
<dbReference type="Gene3D" id="3.40.50.300">
    <property type="entry name" value="P-loop containing nucleotide triphosphate hydrolases"/>
    <property type="match status" value="1"/>
</dbReference>
<evidence type="ECO:0000256" key="1">
    <source>
        <dbReference type="SAM" id="Coils"/>
    </source>
</evidence>
<dbReference type="PANTHER" id="PTHR43581">
    <property type="entry name" value="ATP/GTP PHOSPHATASE"/>
    <property type="match status" value="1"/>
</dbReference>
<dbReference type="PANTHER" id="PTHR43581:SF4">
    <property type="entry name" value="ATP_GTP PHOSPHATASE"/>
    <property type="match status" value="1"/>
</dbReference>
<protein>
    <submittedName>
        <fullName evidence="3">SMC domain protein</fullName>
    </submittedName>
</protein>
<dbReference type="Proteomes" id="UP000003844">
    <property type="component" value="Unassembled WGS sequence"/>
</dbReference>
<keyword evidence="1" id="KW-0175">Coiled coil</keyword>
<organism evidence="3 4">
    <name type="scientific">Gillisia limnaea (strain DSM 15749 / LMG 21470 / R-8282)</name>
    <dbReference type="NCBI Taxonomy" id="865937"/>
    <lineage>
        <taxon>Bacteria</taxon>
        <taxon>Pseudomonadati</taxon>
        <taxon>Bacteroidota</taxon>
        <taxon>Flavobacteriia</taxon>
        <taxon>Flavobacteriales</taxon>
        <taxon>Flavobacteriaceae</taxon>
        <taxon>Gillisia</taxon>
    </lineage>
</organism>
<dbReference type="AlphaFoldDB" id="H2BXH5"/>
<proteinExistence type="predicted"/>
<dbReference type="eggNOG" id="COG4637">
    <property type="taxonomic scope" value="Bacteria"/>
</dbReference>
<name>H2BXH5_GILLR</name>
<evidence type="ECO:0000259" key="2">
    <source>
        <dbReference type="Pfam" id="PF13175"/>
    </source>
</evidence>
<evidence type="ECO:0000313" key="3">
    <source>
        <dbReference type="EMBL" id="EHQ02057.1"/>
    </source>
</evidence>
<dbReference type="EMBL" id="JH594606">
    <property type="protein sequence ID" value="EHQ02057.1"/>
    <property type="molecule type" value="Genomic_DNA"/>
</dbReference>
<reference evidence="4" key="1">
    <citation type="journal article" date="2012" name="Stand. Genomic Sci.">
        <title>Genome sequence of the Antarctic rhodopsins-containing flavobacterium Gillisia limnaea type strain (R-8282(T)).</title>
        <authorList>
            <person name="Riedel T."/>
            <person name="Held B."/>
            <person name="Nolan M."/>
            <person name="Lucas S."/>
            <person name="Lapidus A."/>
            <person name="Tice H."/>
            <person name="Del Rio T.G."/>
            <person name="Cheng J.F."/>
            <person name="Han C."/>
            <person name="Tapia R."/>
            <person name="Goodwin L.A."/>
            <person name="Pitluck S."/>
            <person name="Liolios K."/>
            <person name="Mavromatis K."/>
            <person name="Pagani I."/>
            <person name="Ivanova N."/>
            <person name="Mikhailova N."/>
            <person name="Pati A."/>
            <person name="Chen A."/>
            <person name="Palaniappan K."/>
            <person name="Land M."/>
            <person name="Rohde M."/>
            <person name="Tindall B.J."/>
            <person name="Detter J.C."/>
            <person name="Goker M."/>
            <person name="Bristow J."/>
            <person name="Eisen J.A."/>
            <person name="Markowitz V."/>
            <person name="Hugenholtz P."/>
            <person name="Kyrpides N.C."/>
            <person name="Klenk H.P."/>
            <person name="Woyke T."/>
        </authorList>
    </citation>
    <scope>NUCLEOTIDE SEQUENCE [LARGE SCALE GENOMIC DNA]</scope>
    <source>
        <strain evidence="4">DSM 15749 / LMG 21470 / R-8282</strain>
    </source>
</reference>